<evidence type="ECO:0000313" key="3">
    <source>
        <dbReference type="Proteomes" id="UP000325672"/>
    </source>
</evidence>
<dbReference type="EMBL" id="ML743568">
    <property type="protein sequence ID" value="KAE8139074.1"/>
    <property type="molecule type" value="Genomic_DNA"/>
</dbReference>
<evidence type="ECO:0000256" key="1">
    <source>
        <dbReference type="SAM" id="MobiDB-lite"/>
    </source>
</evidence>
<proteinExistence type="predicted"/>
<dbReference type="Proteomes" id="UP000325672">
    <property type="component" value="Unassembled WGS sequence"/>
</dbReference>
<name>A0A5N6T0K4_ASPPS</name>
<dbReference type="GeneID" id="43643808"/>
<protein>
    <submittedName>
        <fullName evidence="2">Uncharacterized protein</fullName>
    </submittedName>
</protein>
<dbReference type="RefSeq" id="XP_031915137.1">
    <property type="nucleotide sequence ID" value="XM_032059598.1"/>
</dbReference>
<feature type="region of interest" description="Disordered" evidence="1">
    <location>
        <begin position="83"/>
        <end position="122"/>
    </location>
</feature>
<gene>
    <name evidence="2" type="ORF">BDV38DRAFT_281628</name>
</gene>
<keyword evidence="3" id="KW-1185">Reference proteome</keyword>
<evidence type="ECO:0000313" key="2">
    <source>
        <dbReference type="EMBL" id="KAE8139074.1"/>
    </source>
</evidence>
<feature type="compositionally biased region" description="Basic and acidic residues" evidence="1">
    <location>
        <begin position="83"/>
        <end position="103"/>
    </location>
</feature>
<reference evidence="2 3" key="1">
    <citation type="submission" date="2019-04" db="EMBL/GenBank/DDBJ databases">
        <title>Friends and foes A comparative genomics study of 23 Aspergillus species from section Flavi.</title>
        <authorList>
            <consortium name="DOE Joint Genome Institute"/>
            <person name="Kjaerbolling I."/>
            <person name="Vesth T."/>
            <person name="Frisvad J.C."/>
            <person name="Nybo J.L."/>
            <person name="Theobald S."/>
            <person name="Kildgaard S."/>
            <person name="Isbrandt T."/>
            <person name="Kuo A."/>
            <person name="Sato A."/>
            <person name="Lyhne E.K."/>
            <person name="Kogle M.E."/>
            <person name="Wiebenga A."/>
            <person name="Kun R.S."/>
            <person name="Lubbers R.J."/>
            <person name="Makela M.R."/>
            <person name="Barry K."/>
            <person name="Chovatia M."/>
            <person name="Clum A."/>
            <person name="Daum C."/>
            <person name="Haridas S."/>
            <person name="He G."/>
            <person name="LaButti K."/>
            <person name="Lipzen A."/>
            <person name="Mondo S."/>
            <person name="Riley R."/>
            <person name="Salamov A."/>
            <person name="Simmons B.A."/>
            <person name="Magnuson J.K."/>
            <person name="Henrissat B."/>
            <person name="Mortensen U.H."/>
            <person name="Larsen T.O."/>
            <person name="Devries R.P."/>
            <person name="Grigoriev I.V."/>
            <person name="Machida M."/>
            <person name="Baker S.E."/>
            <person name="Andersen M.R."/>
        </authorList>
    </citation>
    <scope>NUCLEOTIDE SEQUENCE [LARGE SCALE GENOMIC DNA]</scope>
    <source>
        <strain evidence="2 3">CBS 117625</strain>
    </source>
</reference>
<sequence length="250" mass="28387">MSRDIIPKSVRRGSRVLELPSGYLYKVMHDQSLAVAQSLGRVNSRDVQTLAKPIFYKAVQGASSGKLVISEAKVLAGLDRMQAERTNRQSARTKFEQQNKPQDDEASIGQEAPPTTTAEVRDSGVSDAIWNQLQLLDQERAAQQAVEGVRKKKTIMAQDQPEDNDNNGKENQHKQEQLQQELERRAKETELERLLKLREEAVKQRRKEREAQKRLRTVGVCCMGYRWIMQAQGYRCAGGPHHVSNAKLRL</sequence>
<organism evidence="2 3">
    <name type="scientific">Aspergillus pseudotamarii</name>
    <dbReference type="NCBI Taxonomy" id="132259"/>
    <lineage>
        <taxon>Eukaryota</taxon>
        <taxon>Fungi</taxon>
        <taxon>Dikarya</taxon>
        <taxon>Ascomycota</taxon>
        <taxon>Pezizomycotina</taxon>
        <taxon>Eurotiomycetes</taxon>
        <taxon>Eurotiomycetidae</taxon>
        <taxon>Eurotiales</taxon>
        <taxon>Aspergillaceae</taxon>
        <taxon>Aspergillus</taxon>
        <taxon>Aspergillus subgen. Circumdati</taxon>
    </lineage>
</organism>
<dbReference type="AlphaFoldDB" id="A0A5N6T0K4"/>
<accession>A0A5N6T0K4</accession>
<feature type="region of interest" description="Disordered" evidence="1">
    <location>
        <begin position="147"/>
        <end position="180"/>
    </location>
</feature>
<dbReference type="OrthoDB" id="2423195at2759"/>
<feature type="compositionally biased region" description="Basic and acidic residues" evidence="1">
    <location>
        <begin position="166"/>
        <end position="180"/>
    </location>
</feature>